<dbReference type="Gene3D" id="1.10.472.10">
    <property type="entry name" value="Cyclin-like"/>
    <property type="match status" value="1"/>
</dbReference>
<reference evidence="3 4" key="1">
    <citation type="submission" date="2019-06" db="EMBL/GenBank/DDBJ databases">
        <authorList>
            <person name="Broberg M."/>
        </authorList>
    </citation>
    <scope>NUCLEOTIDE SEQUENCE [LARGE SCALE GENOMIC DNA]</scope>
</reference>
<evidence type="ECO:0000313" key="4">
    <source>
        <dbReference type="Proteomes" id="UP000766486"/>
    </source>
</evidence>
<feature type="region of interest" description="Disordered" evidence="1">
    <location>
        <begin position="46"/>
        <end position="66"/>
    </location>
</feature>
<dbReference type="PANTHER" id="PTHR15615">
    <property type="match status" value="1"/>
</dbReference>
<accession>A0ABY6V3N4</accession>
<evidence type="ECO:0000259" key="2">
    <source>
        <dbReference type="Pfam" id="PF00134"/>
    </source>
</evidence>
<proteinExistence type="predicted"/>
<protein>
    <recommendedName>
        <fullName evidence="2">Cyclin N-terminal domain-containing protein</fullName>
    </recommendedName>
</protein>
<dbReference type="CDD" id="cd20557">
    <property type="entry name" value="CYCLIN_ScPCL1-like"/>
    <property type="match status" value="1"/>
</dbReference>
<feature type="compositionally biased region" description="Basic and acidic residues" evidence="1">
    <location>
        <begin position="203"/>
        <end position="221"/>
    </location>
</feature>
<dbReference type="InterPro" id="IPR006671">
    <property type="entry name" value="Cyclin_N"/>
</dbReference>
<dbReference type="InterPro" id="IPR013922">
    <property type="entry name" value="Cyclin_PHO80-like"/>
</dbReference>
<dbReference type="SUPFAM" id="SSF47954">
    <property type="entry name" value="Cyclin-like"/>
    <property type="match status" value="1"/>
</dbReference>
<dbReference type="PANTHER" id="PTHR15615:SF10">
    <property type="entry name" value="PHO85 CYCLIN-2-RELATED"/>
    <property type="match status" value="1"/>
</dbReference>
<organism evidence="3 4">
    <name type="scientific">Bionectria ochroleuca</name>
    <name type="common">Gliocladium roseum</name>
    <dbReference type="NCBI Taxonomy" id="29856"/>
    <lineage>
        <taxon>Eukaryota</taxon>
        <taxon>Fungi</taxon>
        <taxon>Dikarya</taxon>
        <taxon>Ascomycota</taxon>
        <taxon>Pezizomycotina</taxon>
        <taxon>Sordariomycetes</taxon>
        <taxon>Hypocreomycetidae</taxon>
        <taxon>Hypocreales</taxon>
        <taxon>Bionectriaceae</taxon>
        <taxon>Clonostachys</taxon>
    </lineage>
</organism>
<dbReference type="EMBL" id="CABFNS010001082">
    <property type="protein sequence ID" value="VUC38012.1"/>
    <property type="molecule type" value="Genomic_DNA"/>
</dbReference>
<evidence type="ECO:0000256" key="1">
    <source>
        <dbReference type="SAM" id="MobiDB-lite"/>
    </source>
</evidence>
<feature type="region of interest" description="Disordered" evidence="1">
    <location>
        <begin position="317"/>
        <end position="347"/>
    </location>
</feature>
<sequence length="347" mass="39350">MASRQISIDELNKTALEHFVYQPVNREMISYLAQAAHNVIICDPVPPRTQLPPSPPGTPESGTEEPQLPTLEEFITQLVVSSNVQVPTLMSSLVYLGRLKSKLQPQARGIRCTAHRIFLASLILSAKYLNDSSPKNKHWASYTNMATDYYHFGFNRQEVNTMEKQLLFLLEWDLRISEADLYRELDYFLSPLRRKISDRHARKMAEREDKRRQEELHEAARRYPSPPRSRYGSSMHSRSASGDSMGAPPDLAYSSDASSYDSDDNDSSSRASSPEYDSPPASYDSPVEIVMDYDVGTKTHGHESGMLPYEITADQYHQMQSEEQSKKRAPPVVKRSVLGRILGTGRY</sequence>
<gene>
    <name evidence="3" type="ORF">CLO192961_LOCUS491784</name>
</gene>
<comment type="caution">
    <text evidence="3">The sequence shown here is derived from an EMBL/GenBank/DDBJ whole genome shotgun (WGS) entry which is preliminary data.</text>
</comment>
<evidence type="ECO:0000313" key="3">
    <source>
        <dbReference type="EMBL" id="VUC38012.1"/>
    </source>
</evidence>
<feature type="compositionally biased region" description="Pro residues" evidence="1">
    <location>
        <begin position="46"/>
        <end position="58"/>
    </location>
</feature>
<dbReference type="InterPro" id="IPR036915">
    <property type="entry name" value="Cyclin-like_sf"/>
</dbReference>
<feature type="domain" description="Cyclin N-terminal" evidence="2">
    <location>
        <begin position="70"/>
        <end position="175"/>
    </location>
</feature>
<dbReference type="Pfam" id="PF00134">
    <property type="entry name" value="Cyclin_N"/>
    <property type="match status" value="1"/>
</dbReference>
<dbReference type="Proteomes" id="UP000766486">
    <property type="component" value="Unassembled WGS sequence"/>
</dbReference>
<keyword evidence="4" id="KW-1185">Reference proteome</keyword>
<feature type="region of interest" description="Disordered" evidence="1">
    <location>
        <begin position="199"/>
        <end position="286"/>
    </location>
</feature>
<name>A0ABY6V3N4_BIOOC</name>